<dbReference type="Gene3D" id="1.10.357.10">
    <property type="entry name" value="Tetracycline Repressor, domain 2"/>
    <property type="match status" value="1"/>
</dbReference>
<dbReference type="InterPro" id="IPR036271">
    <property type="entry name" value="Tet_transcr_reg_TetR-rel_C_sf"/>
</dbReference>
<dbReference type="Proteomes" id="UP000243426">
    <property type="component" value="Chromosome I"/>
</dbReference>
<feature type="domain" description="HTH tetR-type" evidence="5">
    <location>
        <begin position="29"/>
        <end position="89"/>
    </location>
</feature>
<keyword evidence="3" id="KW-0804">Transcription</keyword>
<dbReference type="Pfam" id="PF00440">
    <property type="entry name" value="TetR_N"/>
    <property type="match status" value="1"/>
</dbReference>
<gene>
    <name evidence="6" type="ORF">SAMN05216198_2745</name>
</gene>
<reference evidence="7" key="1">
    <citation type="submission" date="2016-10" db="EMBL/GenBank/DDBJ databases">
        <authorList>
            <person name="Varghese N."/>
            <person name="Submissions S."/>
        </authorList>
    </citation>
    <scope>NUCLEOTIDE SEQUENCE [LARGE SCALE GENOMIC DNA]</scope>
    <source>
        <strain evidence="7">2SM5</strain>
    </source>
</reference>
<dbReference type="PRINTS" id="PR00455">
    <property type="entry name" value="HTHTETR"/>
</dbReference>
<keyword evidence="7" id="KW-1185">Reference proteome</keyword>
<dbReference type="GO" id="GO:0003700">
    <property type="term" value="F:DNA-binding transcription factor activity"/>
    <property type="evidence" value="ECO:0007669"/>
    <property type="project" value="TreeGrafter"/>
</dbReference>
<evidence type="ECO:0000259" key="5">
    <source>
        <dbReference type="PROSITE" id="PS50977"/>
    </source>
</evidence>
<evidence type="ECO:0000313" key="7">
    <source>
        <dbReference type="Proteomes" id="UP000243426"/>
    </source>
</evidence>
<organism evidence="6 7">
    <name type="scientific">Halopseudomonas litoralis</name>
    <dbReference type="NCBI Taxonomy" id="797277"/>
    <lineage>
        <taxon>Bacteria</taxon>
        <taxon>Pseudomonadati</taxon>
        <taxon>Pseudomonadota</taxon>
        <taxon>Gammaproteobacteria</taxon>
        <taxon>Pseudomonadales</taxon>
        <taxon>Pseudomonadaceae</taxon>
        <taxon>Halopseudomonas</taxon>
    </lineage>
</organism>
<dbReference type="Pfam" id="PF14246">
    <property type="entry name" value="TetR_C_7"/>
    <property type="match status" value="1"/>
</dbReference>
<dbReference type="FunFam" id="1.10.10.60:FF:000141">
    <property type="entry name" value="TetR family transcriptional regulator"/>
    <property type="match status" value="1"/>
</dbReference>
<dbReference type="PANTHER" id="PTHR30055">
    <property type="entry name" value="HTH-TYPE TRANSCRIPTIONAL REGULATOR RUTR"/>
    <property type="match status" value="1"/>
</dbReference>
<evidence type="ECO:0000256" key="3">
    <source>
        <dbReference type="ARBA" id="ARBA00023163"/>
    </source>
</evidence>
<dbReference type="SUPFAM" id="SSF46689">
    <property type="entry name" value="Homeodomain-like"/>
    <property type="match status" value="1"/>
</dbReference>
<name>A0A1H1UYB4_9GAMM</name>
<proteinExistence type="predicted"/>
<dbReference type="GO" id="GO:0000976">
    <property type="term" value="F:transcription cis-regulatory region binding"/>
    <property type="evidence" value="ECO:0007669"/>
    <property type="project" value="TreeGrafter"/>
</dbReference>
<dbReference type="EMBL" id="LT629748">
    <property type="protein sequence ID" value="SDS77433.1"/>
    <property type="molecule type" value="Genomic_DNA"/>
</dbReference>
<keyword evidence="1" id="KW-0805">Transcription regulation</keyword>
<dbReference type="SUPFAM" id="SSF48498">
    <property type="entry name" value="Tetracyclin repressor-like, C-terminal domain"/>
    <property type="match status" value="1"/>
</dbReference>
<dbReference type="AlphaFoldDB" id="A0A1H1UYB4"/>
<evidence type="ECO:0000313" key="6">
    <source>
        <dbReference type="EMBL" id="SDS77433.1"/>
    </source>
</evidence>
<evidence type="ECO:0000256" key="1">
    <source>
        <dbReference type="ARBA" id="ARBA00023015"/>
    </source>
</evidence>
<evidence type="ECO:0000256" key="2">
    <source>
        <dbReference type="ARBA" id="ARBA00023125"/>
    </source>
</evidence>
<dbReference type="PANTHER" id="PTHR30055:SF146">
    <property type="entry name" value="HTH-TYPE TRANSCRIPTIONAL DUAL REGULATOR CECR"/>
    <property type="match status" value="1"/>
</dbReference>
<keyword evidence="2 4" id="KW-0238">DNA-binding</keyword>
<dbReference type="PROSITE" id="PS50977">
    <property type="entry name" value="HTH_TETR_2"/>
    <property type="match status" value="1"/>
</dbReference>
<dbReference type="InterPro" id="IPR039536">
    <property type="entry name" value="TetR_C_Proteobacteria"/>
</dbReference>
<feature type="DNA-binding region" description="H-T-H motif" evidence="4">
    <location>
        <begin position="52"/>
        <end position="71"/>
    </location>
</feature>
<dbReference type="InterPro" id="IPR050109">
    <property type="entry name" value="HTH-type_TetR-like_transc_reg"/>
</dbReference>
<accession>A0A1H1UYB4</accession>
<protein>
    <submittedName>
        <fullName evidence="6">Transcriptional regulator, TetR family</fullName>
    </submittedName>
</protein>
<dbReference type="InterPro" id="IPR009057">
    <property type="entry name" value="Homeodomain-like_sf"/>
</dbReference>
<evidence type="ECO:0000256" key="4">
    <source>
        <dbReference type="PROSITE-ProRule" id="PRU00335"/>
    </source>
</evidence>
<dbReference type="InterPro" id="IPR001647">
    <property type="entry name" value="HTH_TetR"/>
</dbReference>
<dbReference type="Gene3D" id="1.10.10.60">
    <property type="entry name" value="Homeodomain-like"/>
    <property type="match status" value="1"/>
</dbReference>
<sequence length="226" mass="25226">MNSKLASPVFKNMSEKKLQTSGLGRPKDPAKRQAILNAAQTLFLRNGYEGTSMDAIAGEAGVSKLTVYSHFNDKETLYGASIRYVCEMQMPQLLFDHSAELNIRRRLHRIGDAFCTLINSRESLALHRLLVSMAGQDMKLAQLFYEAGPQRICDGMVQVLQRAQAAGEMQVADPLSAARHFFCLLKGDHNFRLLIGYDQALSAADRQQHVDEVVEIFLRIYAPPPA</sequence>
<dbReference type="STRING" id="797277.SAMN05216198_2745"/>